<evidence type="ECO:0000313" key="9">
    <source>
        <dbReference type="EMBL" id="QEU71414.1"/>
    </source>
</evidence>
<evidence type="ECO:0000256" key="1">
    <source>
        <dbReference type="ARBA" id="ARBA00004127"/>
    </source>
</evidence>
<dbReference type="Proteomes" id="UP000326178">
    <property type="component" value="Chromosome"/>
</dbReference>
<dbReference type="Pfam" id="PF00860">
    <property type="entry name" value="Xan_ur_permease"/>
    <property type="match status" value="1"/>
</dbReference>
<keyword evidence="3" id="KW-0813">Transport</keyword>
<dbReference type="InterPro" id="IPR045018">
    <property type="entry name" value="Azg-like"/>
</dbReference>
<feature type="transmembrane region" description="Helical" evidence="8">
    <location>
        <begin position="160"/>
        <end position="180"/>
    </location>
</feature>
<evidence type="ECO:0000256" key="8">
    <source>
        <dbReference type="SAM" id="Phobius"/>
    </source>
</evidence>
<protein>
    <submittedName>
        <fullName evidence="9">NCS2 family permease</fullName>
    </submittedName>
</protein>
<evidence type="ECO:0000256" key="4">
    <source>
        <dbReference type="ARBA" id="ARBA00022692"/>
    </source>
</evidence>
<dbReference type="PANTHER" id="PTHR43337">
    <property type="entry name" value="XANTHINE/URACIL PERMEASE C887.17-RELATED"/>
    <property type="match status" value="1"/>
</dbReference>
<dbReference type="AlphaFoldDB" id="A0A5J6F6Y7"/>
<keyword evidence="5 8" id="KW-1133">Transmembrane helix</keyword>
<feature type="transmembrane region" description="Helical" evidence="8">
    <location>
        <begin position="224"/>
        <end position="244"/>
    </location>
</feature>
<comment type="subcellular location">
    <subcellularLocation>
        <location evidence="1">Endomembrane system</location>
        <topology evidence="1">Multi-pass membrane protein</topology>
    </subcellularLocation>
</comment>
<organism evidence="9 10">
    <name type="scientific">Streptomyces nitrosporeus</name>
    <dbReference type="NCBI Taxonomy" id="28894"/>
    <lineage>
        <taxon>Bacteria</taxon>
        <taxon>Bacillati</taxon>
        <taxon>Actinomycetota</taxon>
        <taxon>Actinomycetes</taxon>
        <taxon>Kitasatosporales</taxon>
        <taxon>Streptomycetaceae</taxon>
        <taxon>Streptomyces</taxon>
    </lineage>
</organism>
<dbReference type="PANTHER" id="PTHR43337:SF1">
    <property type="entry name" value="XANTHINE_URACIL PERMEASE C887.17-RELATED"/>
    <property type="match status" value="1"/>
</dbReference>
<dbReference type="RefSeq" id="WP_150486780.1">
    <property type="nucleotide sequence ID" value="NZ_BMUV01000007.1"/>
</dbReference>
<dbReference type="InterPro" id="IPR006043">
    <property type="entry name" value="NCS2"/>
</dbReference>
<evidence type="ECO:0000256" key="6">
    <source>
        <dbReference type="ARBA" id="ARBA00023136"/>
    </source>
</evidence>
<dbReference type="KEGG" id="snk:CP967_05100"/>
<proteinExistence type="inferred from homology"/>
<accession>A0A5J6F6Y7</accession>
<keyword evidence="10" id="KW-1185">Reference proteome</keyword>
<dbReference type="OrthoDB" id="9808458at2"/>
<feature type="transmembrane region" description="Helical" evidence="8">
    <location>
        <begin position="47"/>
        <end position="66"/>
    </location>
</feature>
<comment type="similarity">
    <text evidence="2">Belongs to the nucleobase:cation symporter-2 (NCS2) (TC 2.A.40) family. Azg-like subfamily.</text>
</comment>
<keyword evidence="6 8" id="KW-0472">Membrane</keyword>
<evidence type="ECO:0000313" key="10">
    <source>
        <dbReference type="Proteomes" id="UP000326178"/>
    </source>
</evidence>
<dbReference type="EMBL" id="CP023702">
    <property type="protein sequence ID" value="QEU71414.1"/>
    <property type="molecule type" value="Genomic_DNA"/>
</dbReference>
<evidence type="ECO:0000256" key="5">
    <source>
        <dbReference type="ARBA" id="ARBA00022989"/>
    </source>
</evidence>
<feature type="transmembrane region" description="Helical" evidence="8">
    <location>
        <begin position="78"/>
        <end position="97"/>
    </location>
</feature>
<dbReference type="GO" id="GO:0012505">
    <property type="term" value="C:endomembrane system"/>
    <property type="evidence" value="ECO:0007669"/>
    <property type="project" value="UniProtKB-SubCell"/>
</dbReference>
<evidence type="ECO:0000256" key="2">
    <source>
        <dbReference type="ARBA" id="ARBA00005697"/>
    </source>
</evidence>
<sequence>MTQQSVEPGTSAEDAGPGPRVPAGRSWPDRYFHISERGSTLAREVRGGVTTFMAMAYILLLNPLILGGEDVDGNLLGRSGLITATALAAAATTLLMGFAGKVPLALAAGLSVSGVLASQVAPAMTWPQAMGMCVVYGLVICLLVVTGLREMIMNAIPLALKHGITIGIGLFIALIGLFKAGFVHKGEATPLSLGPAGELAGWPVLVFAVTLLLIFMLQARGVPGAILIGIVAGTLAAAVVNAVGDIDPGAWSSGPPELSGGAVSSPDFSLFGNVEFGGWGDVGVMTVGMIVFTLVLAGFFDAMATIIGVGTEAGLADDKGRMPGLSKALFIDGAGGAIGGVAGGSGQTVFVESATGVGEGARTGLASVVTGLFFAACLFFTPLTAIVPAEVASAALVVIGAMMMQNARHVDWADRSVAVPVFLTVVLMPFTYTITTGVAAGVISYSAIKLAQGRARDVGAFMWVLTLVFTVYFALHPIESWLGVS</sequence>
<feature type="transmembrane region" description="Helical" evidence="8">
    <location>
        <begin position="200"/>
        <end position="217"/>
    </location>
</feature>
<evidence type="ECO:0000256" key="3">
    <source>
        <dbReference type="ARBA" id="ARBA00022448"/>
    </source>
</evidence>
<name>A0A5J6F6Y7_9ACTN</name>
<gene>
    <name evidence="9" type="ORF">CP967_05100</name>
</gene>
<feature type="transmembrane region" description="Helical" evidence="8">
    <location>
        <begin position="276"/>
        <end position="300"/>
    </location>
</feature>
<feature type="region of interest" description="Disordered" evidence="7">
    <location>
        <begin position="1"/>
        <end position="26"/>
    </location>
</feature>
<dbReference type="GO" id="GO:0005886">
    <property type="term" value="C:plasma membrane"/>
    <property type="evidence" value="ECO:0007669"/>
    <property type="project" value="TreeGrafter"/>
</dbReference>
<feature type="transmembrane region" description="Helical" evidence="8">
    <location>
        <begin position="421"/>
        <end position="448"/>
    </location>
</feature>
<dbReference type="GO" id="GO:0005345">
    <property type="term" value="F:purine nucleobase transmembrane transporter activity"/>
    <property type="evidence" value="ECO:0007669"/>
    <property type="project" value="TreeGrafter"/>
</dbReference>
<feature type="transmembrane region" description="Helical" evidence="8">
    <location>
        <begin position="372"/>
        <end position="401"/>
    </location>
</feature>
<feature type="transmembrane region" description="Helical" evidence="8">
    <location>
        <begin position="104"/>
        <end position="123"/>
    </location>
</feature>
<keyword evidence="4 8" id="KW-0812">Transmembrane</keyword>
<evidence type="ECO:0000256" key="7">
    <source>
        <dbReference type="SAM" id="MobiDB-lite"/>
    </source>
</evidence>
<reference evidence="9 10" key="1">
    <citation type="submission" date="2017-09" db="EMBL/GenBank/DDBJ databases">
        <authorList>
            <person name="Lee N."/>
            <person name="Cho B.-K."/>
        </authorList>
    </citation>
    <scope>NUCLEOTIDE SEQUENCE [LARGE SCALE GENOMIC DNA]</scope>
    <source>
        <strain evidence="9 10">ATCC 12769</strain>
    </source>
</reference>
<feature type="transmembrane region" description="Helical" evidence="8">
    <location>
        <begin position="129"/>
        <end position="148"/>
    </location>
</feature>
<feature type="transmembrane region" description="Helical" evidence="8">
    <location>
        <begin position="460"/>
        <end position="478"/>
    </location>
</feature>